<dbReference type="EMBL" id="LBVR01000034">
    <property type="protein sequence ID" value="KKQ90563.1"/>
    <property type="molecule type" value="Genomic_DNA"/>
</dbReference>
<proteinExistence type="predicted"/>
<reference evidence="1 2" key="1">
    <citation type="journal article" date="2015" name="Nature">
        <title>rRNA introns, odd ribosomes, and small enigmatic genomes across a large radiation of phyla.</title>
        <authorList>
            <person name="Brown C.T."/>
            <person name="Hug L.A."/>
            <person name="Thomas B.C."/>
            <person name="Sharon I."/>
            <person name="Castelle C.J."/>
            <person name="Singh A."/>
            <person name="Wilkins M.J."/>
            <person name="Williams K.H."/>
            <person name="Banfield J.F."/>
        </authorList>
    </citation>
    <scope>NUCLEOTIDE SEQUENCE [LARGE SCALE GENOMIC DNA]</scope>
</reference>
<evidence type="ECO:0000313" key="1">
    <source>
        <dbReference type="EMBL" id="KKQ90563.1"/>
    </source>
</evidence>
<organism evidence="1 2">
    <name type="scientific">Candidatus Shapirobacteria bacterium GW2011_GWE1_38_92</name>
    <dbReference type="NCBI Taxonomy" id="1618489"/>
    <lineage>
        <taxon>Bacteria</taxon>
        <taxon>Candidatus Shapironibacteriota</taxon>
    </lineage>
</organism>
<comment type="caution">
    <text evidence="1">The sequence shown here is derived from an EMBL/GenBank/DDBJ whole genome shotgun (WGS) entry which is preliminary data.</text>
</comment>
<accession>A0A0G0LF90</accession>
<dbReference type="Proteomes" id="UP000033841">
    <property type="component" value="Unassembled WGS sequence"/>
</dbReference>
<protein>
    <submittedName>
        <fullName evidence="1">Uncharacterized protein</fullName>
    </submittedName>
</protein>
<name>A0A0G0LF90_9BACT</name>
<evidence type="ECO:0000313" key="2">
    <source>
        <dbReference type="Proteomes" id="UP000033841"/>
    </source>
</evidence>
<dbReference type="AlphaFoldDB" id="A0A0G0LF90"/>
<gene>
    <name evidence="1" type="ORF">UT14_C0034G0002</name>
</gene>
<sequence>MGKDKNLIKSSFKIITNRYIYGLEFFDKIQRQLPALGKGKVKDSSSFPGSVDRND</sequence>